<dbReference type="Proteomes" id="UP000673691">
    <property type="component" value="Unassembled WGS sequence"/>
</dbReference>
<feature type="region of interest" description="Disordered" evidence="1">
    <location>
        <begin position="109"/>
        <end position="143"/>
    </location>
</feature>
<keyword evidence="3" id="KW-1185">Reference proteome</keyword>
<feature type="compositionally biased region" description="Pro residues" evidence="1">
    <location>
        <begin position="109"/>
        <end position="118"/>
    </location>
</feature>
<name>A0A8H8DI26_9FUNG</name>
<evidence type="ECO:0000256" key="1">
    <source>
        <dbReference type="SAM" id="MobiDB-lite"/>
    </source>
</evidence>
<proteinExistence type="predicted"/>
<sequence>DFNLRIDETDLLLQVWPFREYGPAGPPAWTAARCKASPSPPPAAFLEAAAAAAAARRRNSAFEVPEAGAFAPPPPLTARRVSICGGGGGSGGGVDRAAWPALFRPPAPAFAGPVPPGPRASADPAARPARAVEDGPAADNGSAAPAVAVAAAAGPAASDDGGGAHPALARLRATTPGRSGPPHVEHLPVRGEYRCQAAAGGLLQPAASAAFACPQQPLPAAPFARGPVLFHDGRKLQQPAAFHPQRSIL</sequence>
<evidence type="ECO:0000313" key="3">
    <source>
        <dbReference type="Proteomes" id="UP000673691"/>
    </source>
</evidence>
<protein>
    <submittedName>
        <fullName evidence="2">Uncharacterized protein</fullName>
    </submittedName>
</protein>
<comment type="caution">
    <text evidence="2">The sequence shown here is derived from an EMBL/GenBank/DDBJ whole genome shotgun (WGS) entry which is preliminary data.</text>
</comment>
<accession>A0A8H8DI26</accession>
<evidence type="ECO:0000313" key="2">
    <source>
        <dbReference type="EMBL" id="KAG5458647.1"/>
    </source>
</evidence>
<organism evidence="2 3">
    <name type="scientific">Olpidium bornovanus</name>
    <dbReference type="NCBI Taxonomy" id="278681"/>
    <lineage>
        <taxon>Eukaryota</taxon>
        <taxon>Fungi</taxon>
        <taxon>Fungi incertae sedis</taxon>
        <taxon>Olpidiomycota</taxon>
        <taxon>Olpidiomycotina</taxon>
        <taxon>Olpidiomycetes</taxon>
        <taxon>Olpidiales</taxon>
        <taxon>Olpidiaceae</taxon>
        <taxon>Olpidium</taxon>
    </lineage>
</organism>
<reference evidence="2 3" key="1">
    <citation type="journal article" name="Sci. Rep.">
        <title>Genome-scale phylogenetic analyses confirm Olpidium as the closest living zoosporic fungus to the non-flagellated, terrestrial fungi.</title>
        <authorList>
            <person name="Chang Y."/>
            <person name="Rochon D."/>
            <person name="Sekimoto S."/>
            <person name="Wang Y."/>
            <person name="Chovatia M."/>
            <person name="Sandor L."/>
            <person name="Salamov A."/>
            <person name="Grigoriev I.V."/>
            <person name="Stajich J.E."/>
            <person name="Spatafora J.W."/>
        </authorList>
    </citation>
    <scope>NUCLEOTIDE SEQUENCE [LARGE SCALE GENOMIC DNA]</scope>
    <source>
        <strain evidence="2">S191</strain>
    </source>
</reference>
<feature type="non-terminal residue" evidence="2">
    <location>
        <position position="1"/>
    </location>
</feature>
<dbReference type="EMBL" id="JAEFCI010008140">
    <property type="protein sequence ID" value="KAG5458647.1"/>
    <property type="molecule type" value="Genomic_DNA"/>
</dbReference>
<gene>
    <name evidence="2" type="ORF">BJ554DRAFT_1090</name>
</gene>
<feature type="compositionally biased region" description="Low complexity" evidence="1">
    <location>
        <begin position="119"/>
        <end position="143"/>
    </location>
</feature>
<dbReference type="AlphaFoldDB" id="A0A8H8DI26"/>